<evidence type="ECO:0000313" key="2">
    <source>
        <dbReference type="Proteomes" id="UP001156905"/>
    </source>
</evidence>
<evidence type="ECO:0000313" key="1">
    <source>
        <dbReference type="EMBL" id="GLR91287.1"/>
    </source>
</evidence>
<dbReference type="Proteomes" id="UP001156905">
    <property type="component" value="Unassembled WGS sequence"/>
</dbReference>
<sequence>MGVERMHPPRYWRDRAEEFRTKADNAEHGQTKETLRRAAKNYDELADRAEQIRTVQDLAE</sequence>
<proteinExistence type="predicted"/>
<name>A0ABQ6BA95_9BRAD</name>
<protein>
    <submittedName>
        <fullName evidence="1">Uncharacterized protein</fullName>
    </submittedName>
</protein>
<reference evidence="2" key="1">
    <citation type="journal article" date="2019" name="Int. J. Syst. Evol. Microbiol.">
        <title>The Global Catalogue of Microorganisms (GCM) 10K type strain sequencing project: providing services to taxonomists for standard genome sequencing and annotation.</title>
        <authorList>
            <consortium name="The Broad Institute Genomics Platform"/>
            <consortium name="The Broad Institute Genome Sequencing Center for Infectious Disease"/>
            <person name="Wu L."/>
            <person name="Ma J."/>
        </authorList>
    </citation>
    <scope>NUCLEOTIDE SEQUENCE [LARGE SCALE GENOMIC DNA]</scope>
    <source>
        <strain evidence="2">NBRC 102520</strain>
    </source>
</reference>
<accession>A0ABQ6BA95</accession>
<keyword evidence="2" id="KW-1185">Reference proteome</keyword>
<gene>
    <name evidence="1" type="ORF">GCM10007857_80040</name>
</gene>
<comment type="caution">
    <text evidence="1">The sequence shown here is derived from an EMBL/GenBank/DDBJ whole genome shotgun (WGS) entry which is preliminary data.</text>
</comment>
<organism evidence="1 2">
    <name type="scientific">Bradyrhizobium iriomotense</name>
    <dbReference type="NCBI Taxonomy" id="441950"/>
    <lineage>
        <taxon>Bacteria</taxon>
        <taxon>Pseudomonadati</taxon>
        <taxon>Pseudomonadota</taxon>
        <taxon>Alphaproteobacteria</taxon>
        <taxon>Hyphomicrobiales</taxon>
        <taxon>Nitrobacteraceae</taxon>
        <taxon>Bradyrhizobium</taxon>
    </lineage>
</organism>
<dbReference type="EMBL" id="BSOW01000045">
    <property type="protein sequence ID" value="GLR91287.1"/>
    <property type="molecule type" value="Genomic_DNA"/>
</dbReference>